<dbReference type="Proteomes" id="UP000192596">
    <property type="component" value="Unassembled WGS sequence"/>
</dbReference>
<dbReference type="SUPFAM" id="SSF53335">
    <property type="entry name" value="S-adenosyl-L-methionine-dependent methyltransferases"/>
    <property type="match status" value="1"/>
</dbReference>
<dbReference type="EMBL" id="NAJO01000027">
    <property type="protein sequence ID" value="OQO02614.1"/>
    <property type="molecule type" value="Genomic_DNA"/>
</dbReference>
<accession>A0A1V8SU92</accession>
<proteinExistence type="predicted"/>
<keyword evidence="2" id="KW-1185">Reference proteome</keyword>
<protein>
    <recommendedName>
        <fullName evidence="3">Methyltransferase domain-containing protein</fullName>
    </recommendedName>
</protein>
<evidence type="ECO:0000313" key="1">
    <source>
        <dbReference type="EMBL" id="OQO02614.1"/>
    </source>
</evidence>
<name>A0A1V8SU92_9PEZI</name>
<comment type="caution">
    <text evidence="1">The sequence shown here is derived from an EMBL/GenBank/DDBJ whole genome shotgun (WGS) entry which is preliminary data.</text>
</comment>
<sequence>MFTTAQPRNEIIIGRHGREYSAFGIRQGINFLPVDSDEQDRLTDFEDLVYQLRGDGYLPRLLQDSEEDEISGEAVLDCGFGSGAWIQRVLEDHEQAEITGIDIHIGQRDSEEDLPAAVAAEEFDRVRRDLNVSFCIAEGISIQRWPRMVSEMKELLQPGGYLQMIEPHYLFQSEVGNVRGYPMLDSWWNRYKRSLQARGRYHDLGPRLEGLLRTGGFVNIETEVITARIGDWHETLPLGDRIQENLLEMITSWSLHPFAVAFGASGQRAVAELVDRIRGEMSNHSLKLYYRIYVAYGRKLERTSYEFNTQEGNRAYDQRKLYVFQITELQEASLTTTRNSMDACRDSTDATMAPCRAPAWWMVEVLQFGAGLGTSILGYFESSAGSSNGLDVLPAERFRHNVKQFE</sequence>
<dbReference type="InterPro" id="IPR029063">
    <property type="entry name" value="SAM-dependent_MTases_sf"/>
</dbReference>
<dbReference type="CDD" id="cd02440">
    <property type="entry name" value="AdoMet_MTases"/>
    <property type="match status" value="1"/>
</dbReference>
<reference evidence="2" key="1">
    <citation type="submission" date="2017-03" db="EMBL/GenBank/DDBJ databases">
        <title>Genomes of endolithic fungi from Antarctica.</title>
        <authorList>
            <person name="Coleine C."/>
            <person name="Masonjones S."/>
            <person name="Stajich J.E."/>
        </authorList>
    </citation>
    <scope>NUCLEOTIDE SEQUENCE [LARGE SCALE GENOMIC DNA]</scope>
    <source>
        <strain evidence="2">CCFEE 5527</strain>
    </source>
</reference>
<dbReference type="AlphaFoldDB" id="A0A1V8SU92"/>
<evidence type="ECO:0008006" key="3">
    <source>
        <dbReference type="Google" id="ProtNLM"/>
    </source>
</evidence>
<dbReference type="Gene3D" id="3.40.50.150">
    <property type="entry name" value="Vaccinia Virus protein VP39"/>
    <property type="match status" value="1"/>
</dbReference>
<dbReference type="OrthoDB" id="506498at2759"/>
<evidence type="ECO:0000313" key="2">
    <source>
        <dbReference type="Proteomes" id="UP000192596"/>
    </source>
</evidence>
<dbReference type="STRING" id="1507870.A0A1V8SU92"/>
<gene>
    <name evidence="1" type="ORF">B0A48_12142</name>
</gene>
<organism evidence="1 2">
    <name type="scientific">Cryoendolithus antarcticus</name>
    <dbReference type="NCBI Taxonomy" id="1507870"/>
    <lineage>
        <taxon>Eukaryota</taxon>
        <taxon>Fungi</taxon>
        <taxon>Dikarya</taxon>
        <taxon>Ascomycota</taxon>
        <taxon>Pezizomycotina</taxon>
        <taxon>Dothideomycetes</taxon>
        <taxon>Dothideomycetidae</taxon>
        <taxon>Cladosporiales</taxon>
        <taxon>Cladosporiaceae</taxon>
        <taxon>Cryoendolithus</taxon>
    </lineage>
</organism>
<dbReference type="InParanoid" id="A0A1V8SU92"/>